<feature type="compositionally biased region" description="Basic residues" evidence="13">
    <location>
        <begin position="612"/>
        <end position="621"/>
    </location>
</feature>
<dbReference type="NCBIfam" id="NF041082">
    <property type="entry name" value="thermosome_alpha"/>
    <property type="match status" value="1"/>
</dbReference>
<name>A0A8D3B3S4_SCOMX</name>
<dbReference type="InterPro" id="IPR017998">
    <property type="entry name" value="Chaperone_TCP-1"/>
</dbReference>
<protein>
    <recommendedName>
        <fullName evidence="3 12">T-complex protein 1 subunit eta</fullName>
        <shortName evidence="12">TCP-1-eta</shortName>
    </recommendedName>
    <alternativeName>
        <fullName evidence="9 12">CCT-eta</fullName>
    </alternativeName>
</protein>
<gene>
    <name evidence="14" type="primary">cct7</name>
</gene>
<dbReference type="PRINTS" id="PR00304">
    <property type="entry name" value="TCOMPLEXTCP1"/>
</dbReference>
<dbReference type="NCBIfam" id="TIGR02345">
    <property type="entry name" value="chap_CCT_eta"/>
    <property type="match status" value="1"/>
</dbReference>
<dbReference type="InterPro" id="IPR027413">
    <property type="entry name" value="GROEL-like_equatorial_sf"/>
</dbReference>
<evidence type="ECO:0000256" key="12">
    <source>
        <dbReference type="RuleBase" id="RU365042"/>
    </source>
</evidence>
<dbReference type="FunFam" id="3.30.260.10:FF:000049">
    <property type="entry name" value="T-complex protein 1 subunit eta"/>
    <property type="match status" value="1"/>
</dbReference>
<dbReference type="Ensembl" id="ENSSMAT00000028363.2">
    <property type="protein sequence ID" value="ENSSMAP00000028015.2"/>
    <property type="gene ID" value="ENSSMAG00000017109.2"/>
</dbReference>
<dbReference type="Gene3D" id="3.30.260.10">
    <property type="entry name" value="TCP-1-like chaperonin intermediate domain"/>
    <property type="match status" value="1"/>
</dbReference>
<dbReference type="Pfam" id="PF00118">
    <property type="entry name" value="Cpn60_TCP1"/>
    <property type="match status" value="1"/>
</dbReference>
<organism evidence="14 15">
    <name type="scientific">Scophthalmus maximus</name>
    <name type="common">Turbot</name>
    <name type="synonym">Psetta maxima</name>
    <dbReference type="NCBI Taxonomy" id="52904"/>
    <lineage>
        <taxon>Eukaryota</taxon>
        <taxon>Metazoa</taxon>
        <taxon>Chordata</taxon>
        <taxon>Craniata</taxon>
        <taxon>Vertebrata</taxon>
        <taxon>Euteleostomi</taxon>
        <taxon>Actinopterygii</taxon>
        <taxon>Neopterygii</taxon>
        <taxon>Teleostei</taxon>
        <taxon>Neoteleostei</taxon>
        <taxon>Acanthomorphata</taxon>
        <taxon>Carangaria</taxon>
        <taxon>Pleuronectiformes</taxon>
        <taxon>Pleuronectoidei</taxon>
        <taxon>Scophthalmidae</taxon>
        <taxon>Scophthalmus</taxon>
    </lineage>
</organism>
<dbReference type="InterPro" id="IPR054827">
    <property type="entry name" value="thermosome_alpha"/>
</dbReference>
<dbReference type="SUPFAM" id="SSF52029">
    <property type="entry name" value="GroEL apical domain-like"/>
    <property type="match status" value="1"/>
</dbReference>
<dbReference type="GO" id="GO:0005832">
    <property type="term" value="C:chaperonin-containing T-complex"/>
    <property type="evidence" value="ECO:0007669"/>
    <property type="project" value="UniProtKB-ARBA"/>
</dbReference>
<dbReference type="PROSITE" id="PS00751">
    <property type="entry name" value="TCP1_2"/>
    <property type="match status" value="1"/>
</dbReference>
<dbReference type="AlphaFoldDB" id="A0A8D3B3S4"/>
<evidence type="ECO:0000256" key="4">
    <source>
        <dbReference type="ARBA" id="ARBA00022490"/>
    </source>
</evidence>
<feature type="region of interest" description="Disordered" evidence="13">
    <location>
        <begin position="598"/>
        <end position="621"/>
    </location>
</feature>
<comment type="similarity">
    <text evidence="2 11">Belongs to the TCP-1 chaperonin family.</text>
</comment>
<dbReference type="FunFam" id="1.10.560.10:FF:000017">
    <property type="entry name" value="T-complex protein 1 subunit eta"/>
    <property type="match status" value="1"/>
</dbReference>
<dbReference type="Proteomes" id="UP000694558">
    <property type="component" value="Chromosome 4"/>
</dbReference>
<evidence type="ECO:0000256" key="11">
    <source>
        <dbReference type="RuleBase" id="RU004187"/>
    </source>
</evidence>
<evidence type="ECO:0000256" key="5">
    <source>
        <dbReference type="ARBA" id="ARBA00022741"/>
    </source>
</evidence>
<dbReference type="InterPro" id="IPR027409">
    <property type="entry name" value="GroEL-like_apical_dom_sf"/>
</dbReference>
<comment type="subcellular location">
    <subcellularLocation>
        <location evidence="1 12">Cytoplasm</location>
    </subcellularLocation>
</comment>
<dbReference type="SUPFAM" id="SSF54849">
    <property type="entry name" value="GroEL-intermediate domain like"/>
    <property type="match status" value="1"/>
</dbReference>
<dbReference type="PROSITE" id="PS00995">
    <property type="entry name" value="TCP1_3"/>
    <property type="match status" value="1"/>
</dbReference>
<dbReference type="Gene3D" id="3.50.7.10">
    <property type="entry name" value="GroEL"/>
    <property type="match status" value="1"/>
</dbReference>
<evidence type="ECO:0000256" key="9">
    <source>
        <dbReference type="ARBA" id="ARBA00032221"/>
    </source>
</evidence>
<keyword evidence="4 12" id="KW-0963">Cytoplasm</keyword>
<dbReference type="FunFam" id="3.30.260.10:FF:000022">
    <property type="entry name" value="T-complex protein 1 subunit eta"/>
    <property type="match status" value="1"/>
</dbReference>
<dbReference type="SUPFAM" id="SSF48592">
    <property type="entry name" value="GroEL equatorial domain-like"/>
    <property type="match status" value="1"/>
</dbReference>
<evidence type="ECO:0000313" key="15">
    <source>
        <dbReference type="Proteomes" id="UP000694558"/>
    </source>
</evidence>
<dbReference type="GO" id="GO:0016887">
    <property type="term" value="F:ATP hydrolysis activity"/>
    <property type="evidence" value="ECO:0007669"/>
    <property type="project" value="InterPro"/>
</dbReference>
<evidence type="ECO:0000256" key="10">
    <source>
        <dbReference type="ARBA" id="ARBA00049360"/>
    </source>
</evidence>
<keyword evidence="6" id="KW-0378">Hydrolase</keyword>
<dbReference type="InterPro" id="IPR027410">
    <property type="entry name" value="TCP-1-like_intermed_sf"/>
</dbReference>
<dbReference type="GO" id="GO:0140662">
    <property type="term" value="F:ATP-dependent protein folding chaperone"/>
    <property type="evidence" value="ECO:0007669"/>
    <property type="project" value="InterPro"/>
</dbReference>
<comment type="function">
    <text evidence="12">Molecular chaperone; assists the folding of proteins upon ATP hydrolysis. Known to play a role, in vitro, in the folding of actin and tubulin.</text>
</comment>
<proteinExistence type="inferred from homology"/>
<keyword evidence="8 11" id="KW-0143">Chaperone</keyword>
<keyword evidence="5 11" id="KW-0547">Nucleotide-binding</keyword>
<dbReference type="NCBIfam" id="NF041083">
    <property type="entry name" value="thermosome_beta"/>
    <property type="match status" value="1"/>
</dbReference>
<dbReference type="GO" id="GO:0051082">
    <property type="term" value="F:unfolded protein binding"/>
    <property type="evidence" value="ECO:0007669"/>
    <property type="project" value="InterPro"/>
</dbReference>
<dbReference type="Gene3D" id="1.10.560.10">
    <property type="entry name" value="GroEL-like equatorial domain"/>
    <property type="match status" value="1"/>
</dbReference>
<evidence type="ECO:0000256" key="8">
    <source>
        <dbReference type="ARBA" id="ARBA00023186"/>
    </source>
</evidence>
<evidence type="ECO:0000256" key="3">
    <source>
        <dbReference type="ARBA" id="ARBA00015836"/>
    </source>
</evidence>
<dbReference type="InterPro" id="IPR002194">
    <property type="entry name" value="Chaperonin_TCP-1_CS"/>
</dbReference>
<comment type="catalytic activity">
    <reaction evidence="10">
        <text>ATP + H2O = ADP + phosphate + H(+)</text>
        <dbReference type="Rhea" id="RHEA:13065"/>
        <dbReference type="ChEBI" id="CHEBI:15377"/>
        <dbReference type="ChEBI" id="CHEBI:15378"/>
        <dbReference type="ChEBI" id="CHEBI:30616"/>
        <dbReference type="ChEBI" id="CHEBI:43474"/>
        <dbReference type="ChEBI" id="CHEBI:456216"/>
    </reaction>
</comment>
<evidence type="ECO:0000256" key="6">
    <source>
        <dbReference type="ARBA" id="ARBA00022801"/>
    </source>
</evidence>
<dbReference type="InterPro" id="IPR053374">
    <property type="entry name" value="TCP-1_chaperonin"/>
</dbReference>
<dbReference type="FunFam" id="3.50.7.10:FF:000006">
    <property type="entry name" value="T-complex protein 1 subunit eta"/>
    <property type="match status" value="1"/>
</dbReference>
<keyword evidence="7 11" id="KW-0067">ATP-binding</keyword>
<evidence type="ECO:0000256" key="7">
    <source>
        <dbReference type="ARBA" id="ARBA00022840"/>
    </source>
</evidence>
<evidence type="ECO:0000256" key="2">
    <source>
        <dbReference type="ARBA" id="ARBA00008020"/>
    </source>
</evidence>
<dbReference type="InterPro" id="IPR002423">
    <property type="entry name" value="Cpn60/GroEL/TCP-1"/>
</dbReference>
<evidence type="ECO:0000256" key="1">
    <source>
        <dbReference type="ARBA" id="ARBA00004496"/>
    </source>
</evidence>
<sequence length="621" mass="68009">MVGVPHSLLFCSRRSKLPLRLCSSSVQCFLLFLTIIRKLLLQPTWFPRLISPVFFSPSASFLSTISPLQPTPVILLKEGTDTSQGIPQLISNINACQVVAEAVRTTLGPRGMDKLMVDGRGKATISNDGATILKLLDVVHPAAKTLVDIARSQDAEVGDGTTSVTLLASEFLKQLKPYVEEGLHPQTIIRAFRTATNLAVNKINEIAVPVKKDDNKASENGQLEEQRQLLEKCASTALNSKLIADQKEFFSKMVVDAVMSLDELLSLKMIGIKKVQGGALEESQLISGVAFKKTFSYAGFEMQPKRYDNPKIALLNVELELKAEKENAEVRVKNVEDYQAIVDAEWNILYDKLEKIHLSGAKVVLSKLPIGDVATQYFADRDLFCAGRVQEEDLKRTMMACGGSIQTSVGALTDDVLGHCELFEEVQVGGERYNFLKGCTKAKTCTIILRGGAEQFTEETERSLHDAIMIVRRAMKNDSIVAGGGAIEMELSKYLRDYSRTIPGKQQLLIGAYAKALEIIPRQLCDNAGFDATNILNKLRAKHAQGGMWYGVDINNEDISDNYATCVWEPSIVRINALTAASEAACLILSVDETIKNPRSSVDGPPGGAGRGRGRGRPHAH</sequence>
<reference evidence="14" key="2">
    <citation type="submission" date="2025-08" db="UniProtKB">
        <authorList>
            <consortium name="Ensembl"/>
        </authorList>
    </citation>
    <scope>IDENTIFICATION</scope>
</reference>
<dbReference type="PROSITE" id="PS00750">
    <property type="entry name" value="TCP1_1"/>
    <property type="match status" value="1"/>
</dbReference>
<dbReference type="CDD" id="cd03340">
    <property type="entry name" value="TCP1_eta"/>
    <property type="match status" value="1"/>
</dbReference>
<dbReference type="InterPro" id="IPR012720">
    <property type="entry name" value="Chap_CCT_eta"/>
</dbReference>
<reference evidence="14" key="1">
    <citation type="submission" date="2023-05" db="EMBL/GenBank/DDBJ databases">
        <title>High-quality long-read genome of Scophthalmus maximus.</title>
        <authorList>
            <person name="Lien S."/>
            <person name="Martinez P."/>
        </authorList>
    </citation>
    <scope>NUCLEOTIDE SEQUENCE [LARGE SCALE GENOMIC DNA]</scope>
</reference>
<evidence type="ECO:0000256" key="13">
    <source>
        <dbReference type="SAM" id="MobiDB-lite"/>
    </source>
</evidence>
<dbReference type="GeneTree" id="ENSGT00550000074832"/>
<comment type="subunit">
    <text evidence="12">Heterooligomeric complex that forms two stacked rings.</text>
</comment>
<dbReference type="FunFam" id="1.10.560.10:FF:000045">
    <property type="entry name" value="T-complex protein 1 subunit eta"/>
    <property type="match status" value="1"/>
</dbReference>
<dbReference type="GO" id="GO:0005524">
    <property type="term" value="F:ATP binding"/>
    <property type="evidence" value="ECO:0007669"/>
    <property type="project" value="UniProtKB-KW"/>
</dbReference>
<accession>A0A8D3B3S4</accession>
<dbReference type="PANTHER" id="PTHR11353">
    <property type="entry name" value="CHAPERONIN"/>
    <property type="match status" value="1"/>
</dbReference>
<evidence type="ECO:0000313" key="14">
    <source>
        <dbReference type="Ensembl" id="ENSSMAP00000028015.2"/>
    </source>
</evidence>